<dbReference type="InterPro" id="IPR001173">
    <property type="entry name" value="Glyco_trans_2-like"/>
</dbReference>
<dbReference type="SUPFAM" id="SSF53448">
    <property type="entry name" value="Nucleotide-diphospho-sugar transferases"/>
    <property type="match status" value="1"/>
</dbReference>
<dbReference type="EMBL" id="WUBI01000004">
    <property type="protein sequence ID" value="MWV46629.1"/>
    <property type="molecule type" value="Genomic_DNA"/>
</dbReference>
<evidence type="ECO:0000313" key="2">
    <source>
        <dbReference type="EMBL" id="MWV46629.1"/>
    </source>
</evidence>
<dbReference type="PANTHER" id="PTHR43630">
    <property type="entry name" value="POLY-BETA-1,6-N-ACETYL-D-GLUCOSAMINE SYNTHASE"/>
    <property type="match status" value="1"/>
</dbReference>
<feature type="domain" description="Glycosyltransferase 2-like" evidence="1">
    <location>
        <begin position="6"/>
        <end position="123"/>
    </location>
</feature>
<comment type="caution">
    <text evidence="2">The sequence shown here is derived from an EMBL/GenBank/DDBJ whole genome shotgun (WGS) entry which is preliminary data.</text>
</comment>
<sequence length="356" mass="41076">MKKMLSLVMIVKNEGSTLKRCLESAFKLVDEIIIVDTGSIDNTKEIAREFDAEIFDYTWSNDFSEARNYALDRSTSDWNLVLDADEYISNDCRNTIRQFIEGRQAIGRVKRIDKFQGHDGINYEQIYISRLFPASCRYSGKIHEQIESNLPHLFVDVEVQHDGYFQQSKNERNITILQGVLREHPLDPYYHYQIAKEYRGLENYEKAYYHLKIAYDNMKGNEGYAPSVAVNLLYAIISTGYLSEGIAIIDQQVNKLDNYSDFFFVAALYLLELIQSDPVQFGELIPLIERYYKKALEIGENGQEGSVRGTGSYAALHNLGVFYEVTGQTDLAIYCYERASEMLYKPSMDRLQNIKS</sequence>
<dbReference type="SUPFAM" id="SSF48452">
    <property type="entry name" value="TPR-like"/>
    <property type="match status" value="1"/>
</dbReference>
<name>A0A7X3IMF4_9BACL</name>
<dbReference type="Pfam" id="PF00535">
    <property type="entry name" value="Glycos_transf_2"/>
    <property type="match status" value="1"/>
</dbReference>
<dbReference type="AlphaFoldDB" id="A0A7X3IMF4"/>
<dbReference type="InterPro" id="IPR011990">
    <property type="entry name" value="TPR-like_helical_dom_sf"/>
</dbReference>
<gene>
    <name evidence="2" type="ORF">GRF59_23760</name>
</gene>
<dbReference type="InterPro" id="IPR029044">
    <property type="entry name" value="Nucleotide-diphossugar_trans"/>
</dbReference>
<dbReference type="Gene3D" id="1.25.40.10">
    <property type="entry name" value="Tetratricopeptide repeat domain"/>
    <property type="match status" value="1"/>
</dbReference>
<dbReference type="GO" id="GO:0016740">
    <property type="term" value="F:transferase activity"/>
    <property type="evidence" value="ECO:0007669"/>
    <property type="project" value="UniProtKB-KW"/>
</dbReference>
<dbReference type="CDD" id="cd02511">
    <property type="entry name" value="Beta4Glucosyltransferase"/>
    <property type="match status" value="1"/>
</dbReference>
<keyword evidence="2" id="KW-0808">Transferase</keyword>
<proteinExistence type="predicted"/>
<accession>A0A7X3IMF4</accession>
<dbReference type="Proteomes" id="UP000460318">
    <property type="component" value="Unassembled WGS sequence"/>
</dbReference>
<dbReference type="InterPro" id="IPR019734">
    <property type="entry name" value="TPR_rpt"/>
</dbReference>
<dbReference type="PANTHER" id="PTHR43630:SF2">
    <property type="entry name" value="GLYCOSYLTRANSFERASE"/>
    <property type="match status" value="1"/>
</dbReference>
<evidence type="ECO:0000313" key="3">
    <source>
        <dbReference type="Proteomes" id="UP000460318"/>
    </source>
</evidence>
<reference evidence="2 3" key="1">
    <citation type="submission" date="2019-12" db="EMBL/GenBank/DDBJ databases">
        <title>Paenibacillus sp. nov., an endophytic bacterium isolated from the stem of Dendrobium.</title>
        <authorList>
            <person name="Zhao R."/>
        </authorList>
    </citation>
    <scope>NUCLEOTIDE SEQUENCE [LARGE SCALE GENOMIC DNA]</scope>
    <source>
        <strain evidence="2 3">HJL G12</strain>
    </source>
</reference>
<dbReference type="SMART" id="SM00028">
    <property type="entry name" value="TPR"/>
    <property type="match status" value="2"/>
</dbReference>
<dbReference type="RefSeq" id="WP_160500196.1">
    <property type="nucleotide sequence ID" value="NZ_WUBI01000004.1"/>
</dbReference>
<dbReference type="Gene3D" id="3.90.550.10">
    <property type="entry name" value="Spore Coat Polysaccharide Biosynthesis Protein SpsA, Chain A"/>
    <property type="match status" value="1"/>
</dbReference>
<organism evidence="2 3">
    <name type="scientific">Paenibacillus dendrobii</name>
    <dbReference type="NCBI Taxonomy" id="2691084"/>
    <lineage>
        <taxon>Bacteria</taxon>
        <taxon>Bacillati</taxon>
        <taxon>Bacillota</taxon>
        <taxon>Bacilli</taxon>
        <taxon>Bacillales</taxon>
        <taxon>Paenibacillaceae</taxon>
        <taxon>Paenibacillus</taxon>
    </lineage>
</organism>
<evidence type="ECO:0000259" key="1">
    <source>
        <dbReference type="Pfam" id="PF00535"/>
    </source>
</evidence>
<keyword evidence="3" id="KW-1185">Reference proteome</keyword>
<protein>
    <submittedName>
        <fullName evidence="2">Glycosyltransferase</fullName>
    </submittedName>
</protein>